<geneLocation type="plasmid" evidence="1">
    <name>pO86A1</name>
</geneLocation>
<gene>
    <name evidence="1" type="primary">orf148</name>
</gene>
<organism evidence="1">
    <name type="scientific">Escherichia coli</name>
    <dbReference type="NCBI Taxonomy" id="562"/>
    <lineage>
        <taxon>Bacteria</taxon>
        <taxon>Pseudomonadati</taxon>
        <taxon>Pseudomonadota</taxon>
        <taxon>Gammaproteobacteria</taxon>
        <taxon>Enterobacterales</taxon>
        <taxon>Enterobacteriaceae</taxon>
        <taxon>Escherichia</taxon>
    </lineage>
</organism>
<dbReference type="EMBL" id="AB255435">
    <property type="protein sequence ID" value="BAF34017.1"/>
    <property type="molecule type" value="Genomic_DNA"/>
</dbReference>
<proteinExistence type="predicted"/>
<reference evidence="1" key="1">
    <citation type="submission" date="2006-03" db="EMBL/GenBank/DDBJ databases">
        <title>pO86A1 is a Tn5-insert derivative of adherence plasmid pO86A in strain DIJ1.</title>
        <authorList>
            <person name="Yamamoto T."/>
        </authorList>
    </citation>
    <scope>NUCLEOTIDE SEQUENCE</scope>
    <source>
        <strain evidence="1">DIJ1</strain>
        <plasmid evidence="1">pO86A1</plasmid>
    </source>
</reference>
<protein>
    <submittedName>
        <fullName evidence="1">Uncharacterized protein</fullName>
    </submittedName>
</protein>
<accession>Q08JC0</accession>
<evidence type="ECO:0000313" key="1">
    <source>
        <dbReference type="EMBL" id="BAF34017.1"/>
    </source>
</evidence>
<name>Q08JC0_ECOLX</name>
<sequence length="43" mass="4783">MLSRKCPDLVMPDALAAEESSKREWNRFLDTHTAVAGMSTYPG</sequence>
<dbReference type="AlphaFoldDB" id="Q08JC0"/>
<keyword evidence="1" id="KW-0614">Plasmid</keyword>